<evidence type="ECO:0000256" key="3">
    <source>
        <dbReference type="ARBA" id="ARBA00022960"/>
    </source>
</evidence>
<sequence>MAEQPLNFTQKGIRPINKLLMLSLVSIILMVLDNRYSAVQQAKSIAATALYPLQWFANQPVRLYEYISSFTQAQAALLTENQSLKQENGRLKILIKQNEIQQAELNELKNLHALKQNGIRSAITAEVISNGKNPLSDKLIINRGSNQGVNSGDAVVDSNGLIGQITQTQAFSSELTLLTNSQNVIPVMIARTGVRSLLYGSGGSVSLRYFPIDADLRPDDILVTSGLDSIYPMGIPIAKTTQVIRVQGSPYYRVTLEPLSHFRSSKYVMVLPQKNSP</sequence>
<feature type="coiled-coil region" evidence="6">
    <location>
        <begin position="84"/>
        <end position="111"/>
    </location>
</feature>
<organism evidence="8 9">
    <name type="scientific">Neisseria weaveri</name>
    <dbReference type="NCBI Taxonomy" id="28091"/>
    <lineage>
        <taxon>Bacteria</taxon>
        <taxon>Pseudomonadati</taxon>
        <taxon>Pseudomonadota</taxon>
        <taxon>Betaproteobacteria</taxon>
        <taxon>Neisseriales</taxon>
        <taxon>Neisseriaceae</taxon>
        <taxon>Neisseria</taxon>
    </lineage>
</organism>
<evidence type="ECO:0000259" key="7">
    <source>
        <dbReference type="Pfam" id="PF04085"/>
    </source>
</evidence>
<keyword evidence="3 5" id="KW-0133">Cell shape</keyword>
<dbReference type="InterPro" id="IPR007221">
    <property type="entry name" value="MreC"/>
</dbReference>
<evidence type="ECO:0000256" key="5">
    <source>
        <dbReference type="PIRNR" id="PIRNR038471"/>
    </source>
</evidence>
<accession>A0A448VHC3</accession>
<evidence type="ECO:0000256" key="6">
    <source>
        <dbReference type="SAM" id="Coils"/>
    </source>
</evidence>
<keyword evidence="6" id="KW-0175">Coiled coil</keyword>
<dbReference type="InterPro" id="IPR055342">
    <property type="entry name" value="MreC_beta-barrel_core"/>
</dbReference>
<evidence type="ECO:0000256" key="4">
    <source>
        <dbReference type="ARBA" id="ARBA00032089"/>
    </source>
</evidence>
<dbReference type="InterPro" id="IPR042175">
    <property type="entry name" value="Cell/Rod_MreC_2"/>
</dbReference>
<evidence type="ECO:0000313" key="8">
    <source>
        <dbReference type="EMBL" id="VEJ49166.1"/>
    </source>
</evidence>
<gene>
    <name evidence="8" type="ORF">NCTC12742_00061</name>
</gene>
<dbReference type="PANTHER" id="PTHR34138:SF1">
    <property type="entry name" value="CELL SHAPE-DETERMINING PROTEIN MREC"/>
    <property type="match status" value="1"/>
</dbReference>
<reference evidence="8 9" key="1">
    <citation type="submission" date="2018-12" db="EMBL/GenBank/DDBJ databases">
        <authorList>
            <consortium name="Pathogen Informatics"/>
        </authorList>
    </citation>
    <scope>NUCLEOTIDE SEQUENCE [LARGE SCALE GENOMIC DNA]</scope>
    <source>
        <strain evidence="8 9">NCTC12742</strain>
    </source>
</reference>
<dbReference type="STRING" id="28091.SAMEA3174300_00717"/>
<dbReference type="EMBL" id="LR134533">
    <property type="protein sequence ID" value="VEJ49166.1"/>
    <property type="molecule type" value="Genomic_DNA"/>
</dbReference>
<dbReference type="RefSeq" id="WP_004284705.1">
    <property type="nucleotide sequence ID" value="NZ_CAUJRG010000003.1"/>
</dbReference>
<dbReference type="PANTHER" id="PTHR34138">
    <property type="entry name" value="CELL SHAPE-DETERMINING PROTEIN MREC"/>
    <property type="match status" value="1"/>
</dbReference>
<dbReference type="OrthoDB" id="9808025at2"/>
<evidence type="ECO:0000256" key="1">
    <source>
        <dbReference type="ARBA" id="ARBA00009369"/>
    </source>
</evidence>
<dbReference type="AlphaFoldDB" id="A0A448VHC3"/>
<dbReference type="PIRSF" id="PIRSF038471">
    <property type="entry name" value="MreC"/>
    <property type="match status" value="1"/>
</dbReference>
<comment type="similarity">
    <text evidence="1 5">Belongs to the MreC family.</text>
</comment>
<dbReference type="Gene3D" id="2.40.10.350">
    <property type="entry name" value="Rod shape-determining protein MreC, domain 2"/>
    <property type="match status" value="1"/>
</dbReference>
<dbReference type="Proteomes" id="UP000272771">
    <property type="component" value="Chromosome"/>
</dbReference>
<dbReference type="KEGG" id="nwe:SAMEA3174300_0717"/>
<evidence type="ECO:0000256" key="2">
    <source>
        <dbReference type="ARBA" id="ARBA00013855"/>
    </source>
</evidence>
<keyword evidence="9" id="KW-1185">Reference proteome</keyword>
<dbReference type="GO" id="GO:0005886">
    <property type="term" value="C:plasma membrane"/>
    <property type="evidence" value="ECO:0007669"/>
    <property type="project" value="TreeGrafter"/>
</dbReference>
<protein>
    <recommendedName>
        <fullName evidence="2 5">Cell shape-determining protein MreC</fullName>
    </recommendedName>
    <alternativeName>
        <fullName evidence="4 5">Cell shape protein MreC</fullName>
    </alternativeName>
</protein>
<feature type="domain" description="Rod shape-determining protein MreC beta-barrel core" evidence="7">
    <location>
        <begin position="127"/>
        <end position="271"/>
    </location>
</feature>
<dbReference type="GO" id="GO:0008360">
    <property type="term" value="P:regulation of cell shape"/>
    <property type="evidence" value="ECO:0007669"/>
    <property type="project" value="UniProtKB-KW"/>
</dbReference>
<dbReference type="InterPro" id="IPR042177">
    <property type="entry name" value="Cell/Rod_1"/>
</dbReference>
<dbReference type="Pfam" id="PF04085">
    <property type="entry name" value="MreC"/>
    <property type="match status" value="1"/>
</dbReference>
<comment type="function">
    <text evidence="5">Involved in formation and maintenance of cell shape.</text>
</comment>
<evidence type="ECO:0000313" key="9">
    <source>
        <dbReference type="Proteomes" id="UP000272771"/>
    </source>
</evidence>
<dbReference type="Gene3D" id="2.40.10.340">
    <property type="entry name" value="Rod shape-determining protein MreC, domain 1"/>
    <property type="match status" value="1"/>
</dbReference>
<dbReference type="NCBIfam" id="TIGR00219">
    <property type="entry name" value="mreC"/>
    <property type="match status" value="1"/>
</dbReference>
<proteinExistence type="inferred from homology"/>
<name>A0A448VHC3_9NEIS</name>